<dbReference type="AlphaFoldDB" id="A0AAW0JVH9"/>
<name>A0AAW0JVH9_QUESU</name>
<keyword evidence="2" id="KW-1185">Reference proteome</keyword>
<proteinExistence type="predicted"/>
<protein>
    <submittedName>
        <fullName evidence="1">Uncharacterized protein</fullName>
    </submittedName>
</protein>
<organism evidence="1 2">
    <name type="scientific">Quercus suber</name>
    <name type="common">Cork oak</name>
    <dbReference type="NCBI Taxonomy" id="58331"/>
    <lineage>
        <taxon>Eukaryota</taxon>
        <taxon>Viridiplantae</taxon>
        <taxon>Streptophyta</taxon>
        <taxon>Embryophyta</taxon>
        <taxon>Tracheophyta</taxon>
        <taxon>Spermatophyta</taxon>
        <taxon>Magnoliopsida</taxon>
        <taxon>eudicotyledons</taxon>
        <taxon>Gunneridae</taxon>
        <taxon>Pentapetalae</taxon>
        <taxon>rosids</taxon>
        <taxon>fabids</taxon>
        <taxon>Fagales</taxon>
        <taxon>Fagaceae</taxon>
        <taxon>Quercus</taxon>
    </lineage>
</organism>
<dbReference type="Proteomes" id="UP000237347">
    <property type="component" value="Unassembled WGS sequence"/>
</dbReference>
<reference evidence="1 2" key="1">
    <citation type="journal article" date="2018" name="Sci. Data">
        <title>The draft genome sequence of cork oak.</title>
        <authorList>
            <person name="Ramos A.M."/>
            <person name="Usie A."/>
            <person name="Barbosa P."/>
            <person name="Barros P.M."/>
            <person name="Capote T."/>
            <person name="Chaves I."/>
            <person name="Simoes F."/>
            <person name="Abreu I."/>
            <person name="Carrasquinho I."/>
            <person name="Faro C."/>
            <person name="Guimaraes J.B."/>
            <person name="Mendonca D."/>
            <person name="Nobrega F."/>
            <person name="Rodrigues L."/>
            <person name="Saibo N.J.M."/>
            <person name="Varela M.C."/>
            <person name="Egas C."/>
            <person name="Matos J."/>
            <person name="Miguel C.M."/>
            <person name="Oliveira M.M."/>
            <person name="Ricardo C.P."/>
            <person name="Goncalves S."/>
        </authorList>
    </citation>
    <scope>NUCLEOTIDE SEQUENCE [LARGE SCALE GENOMIC DNA]</scope>
    <source>
        <strain evidence="2">cv. HL8</strain>
    </source>
</reference>
<evidence type="ECO:0000313" key="2">
    <source>
        <dbReference type="Proteomes" id="UP000237347"/>
    </source>
</evidence>
<evidence type="ECO:0000313" key="1">
    <source>
        <dbReference type="EMBL" id="KAK7830547.1"/>
    </source>
</evidence>
<sequence length="60" mass="6489">MSITVNAVFLNLDEVWGVLLSAAVKTQDSMMLQPRFLSICEANCYCKSCELVLAASSCGI</sequence>
<dbReference type="EMBL" id="PKMF04000459">
    <property type="protein sequence ID" value="KAK7830547.1"/>
    <property type="molecule type" value="Genomic_DNA"/>
</dbReference>
<accession>A0AAW0JVH9</accession>
<gene>
    <name evidence="1" type="ORF">CFP56_028081</name>
</gene>
<comment type="caution">
    <text evidence="1">The sequence shown here is derived from an EMBL/GenBank/DDBJ whole genome shotgun (WGS) entry which is preliminary data.</text>
</comment>